<evidence type="ECO:0000313" key="8">
    <source>
        <dbReference type="EMBL" id="RDE04652.1"/>
    </source>
</evidence>
<keyword evidence="3 6" id="KW-0547">Nucleotide-binding</keyword>
<dbReference type="InterPro" id="IPR012795">
    <property type="entry name" value="tRNA_Ile_lys_synt_N"/>
</dbReference>
<dbReference type="InterPro" id="IPR014729">
    <property type="entry name" value="Rossmann-like_a/b/a_fold"/>
</dbReference>
<evidence type="ECO:0000313" key="9">
    <source>
        <dbReference type="Proteomes" id="UP000253918"/>
    </source>
</evidence>
<dbReference type="CDD" id="cd01992">
    <property type="entry name" value="TilS_N"/>
    <property type="match status" value="1"/>
</dbReference>
<proteinExistence type="inferred from homology"/>
<dbReference type="GO" id="GO:0032267">
    <property type="term" value="F:tRNA(Ile)-lysidine synthase activity"/>
    <property type="evidence" value="ECO:0007669"/>
    <property type="project" value="UniProtKB-EC"/>
</dbReference>
<sequence length="347" mass="37213">MSAPLPKERIARFRRDLLALASAPTPDRPLGIAVSGGPDSMALLVLADAAFPGAVAAATVDHRLRPASAAEAAMVARWCAAQGVPHAVLPSDEDLAGADLQARARALRYRLLGQWSVAVAAPAIATAHHADDQAETFLMRAARGAGPAGLAGIRPVRALGAARVVRPAVFDLWERIVVRPLLGWRRAELRALVSAAGVPFVDDPSNTDESFERVRVRRLLAEQDWLGAEGLARAAAHAGEAQDALEAMTAWLWSTRKVVPEGVDEPHCQTWLDLADLPREMKRRLAREAIRSVRGVNGLRPDFDLATNIEPLLNALEAGNAATQAGVLVRPVGTVWRFSEAPPRRSH</sequence>
<comment type="catalytic activity">
    <reaction evidence="5 6">
        <text>cytidine(34) in tRNA(Ile2) + L-lysine + ATP = lysidine(34) in tRNA(Ile2) + AMP + diphosphate + H(+)</text>
        <dbReference type="Rhea" id="RHEA:43744"/>
        <dbReference type="Rhea" id="RHEA-COMP:10625"/>
        <dbReference type="Rhea" id="RHEA-COMP:10670"/>
        <dbReference type="ChEBI" id="CHEBI:15378"/>
        <dbReference type="ChEBI" id="CHEBI:30616"/>
        <dbReference type="ChEBI" id="CHEBI:32551"/>
        <dbReference type="ChEBI" id="CHEBI:33019"/>
        <dbReference type="ChEBI" id="CHEBI:82748"/>
        <dbReference type="ChEBI" id="CHEBI:83665"/>
        <dbReference type="ChEBI" id="CHEBI:456215"/>
        <dbReference type="EC" id="6.3.4.19"/>
    </reaction>
</comment>
<dbReference type="EC" id="6.3.4.19" evidence="6"/>
<dbReference type="Pfam" id="PF01171">
    <property type="entry name" value="ATP_bind_3"/>
    <property type="match status" value="1"/>
</dbReference>
<dbReference type="HAMAP" id="MF_01161">
    <property type="entry name" value="tRNA_Ile_lys_synt"/>
    <property type="match status" value="1"/>
</dbReference>
<dbReference type="EMBL" id="QQNB01000003">
    <property type="protein sequence ID" value="RDE04652.1"/>
    <property type="molecule type" value="Genomic_DNA"/>
</dbReference>
<dbReference type="RefSeq" id="WP_114688388.1">
    <property type="nucleotide sequence ID" value="NZ_QQNB01000003.1"/>
</dbReference>
<feature type="binding site" evidence="6">
    <location>
        <begin position="35"/>
        <end position="40"/>
    </location>
    <ligand>
        <name>ATP</name>
        <dbReference type="ChEBI" id="CHEBI:30616"/>
    </ligand>
</feature>
<evidence type="ECO:0000256" key="1">
    <source>
        <dbReference type="ARBA" id="ARBA00022598"/>
    </source>
</evidence>
<dbReference type="SUPFAM" id="SSF52402">
    <property type="entry name" value="Adenine nucleotide alpha hydrolases-like"/>
    <property type="match status" value="1"/>
</dbReference>
<comment type="domain">
    <text evidence="6">The N-terminal region contains the highly conserved SGGXDS motif, predicted to be a P-loop motif involved in ATP binding.</text>
</comment>
<dbReference type="NCBIfam" id="TIGR02432">
    <property type="entry name" value="lysidine_TilS_N"/>
    <property type="match status" value="1"/>
</dbReference>
<protein>
    <recommendedName>
        <fullName evidence="6">tRNA(Ile)-lysidine synthase</fullName>
        <ecNumber evidence="6">6.3.4.19</ecNumber>
    </recommendedName>
    <alternativeName>
        <fullName evidence="6">tRNA(Ile)-2-lysyl-cytidine synthase</fullName>
    </alternativeName>
    <alternativeName>
        <fullName evidence="6">tRNA(Ile)-lysidine synthetase</fullName>
    </alternativeName>
</protein>
<gene>
    <name evidence="6 8" type="primary">tilS</name>
    <name evidence="8" type="ORF">DVW87_13745</name>
</gene>
<keyword evidence="1 6" id="KW-0436">Ligase</keyword>
<evidence type="ECO:0000256" key="6">
    <source>
        <dbReference type="HAMAP-Rule" id="MF_01161"/>
    </source>
</evidence>
<dbReference type="GO" id="GO:0005524">
    <property type="term" value="F:ATP binding"/>
    <property type="evidence" value="ECO:0007669"/>
    <property type="project" value="UniProtKB-UniRule"/>
</dbReference>
<keyword evidence="2 6" id="KW-0819">tRNA processing</keyword>
<comment type="subcellular location">
    <subcellularLocation>
        <location evidence="6">Cytoplasm</location>
    </subcellularLocation>
</comment>
<evidence type="ECO:0000256" key="2">
    <source>
        <dbReference type="ARBA" id="ARBA00022694"/>
    </source>
</evidence>
<dbReference type="Gene3D" id="3.40.50.620">
    <property type="entry name" value="HUPs"/>
    <property type="match status" value="1"/>
</dbReference>
<dbReference type="InterPro" id="IPR011063">
    <property type="entry name" value="TilS/TtcA_N"/>
</dbReference>
<organism evidence="8 9">
    <name type="scientific">Sphingomonas aracearum</name>
    <dbReference type="NCBI Taxonomy" id="2283317"/>
    <lineage>
        <taxon>Bacteria</taxon>
        <taxon>Pseudomonadati</taxon>
        <taxon>Pseudomonadota</taxon>
        <taxon>Alphaproteobacteria</taxon>
        <taxon>Sphingomonadales</taxon>
        <taxon>Sphingomonadaceae</taxon>
        <taxon>Sphingomonas</taxon>
    </lineage>
</organism>
<dbReference type="InterPro" id="IPR012094">
    <property type="entry name" value="tRNA_Ile_lys_synt"/>
</dbReference>
<comment type="caution">
    <text evidence="8">The sequence shown here is derived from an EMBL/GenBank/DDBJ whole genome shotgun (WGS) entry which is preliminary data.</text>
</comment>
<dbReference type="GO" id="GO:0006400">
    <property type="term" value="P:tRNA modification"/>
    <property type="evidence" value="ECO:0007669"/>
    <property type="project" value="UniProtKB-UniRule"/>
</dbReference>
<keyword evidence="6" id="KW-0963">Cytoplasm</keyword>
<accession>A0A369VUA3</accession>
<evidence type="ECO:0000256" key="5">
    <source>
        <dbReference type="ARBA" id="ARBA00048539"/>
    </source>
</evidence>
<dbReference type="Proteomes" id="UP000253918">
    <property type="component" value="Unassembled WGS sequence"/>
</dbReference>
<name>A0A369VUA3_9SPHN</name>
<dbReference type="AlphaFoldDB" id="A0A369VUA3"/>
<evidence type="ECO:0000259" key="7">
    <source>
        <dbReference type="Pfam" id="PF01171"/>
    </source>
</evidence>
<comment type="function">
    <text evidence="6">Ligates lysine onto the cytidine present at position 34 of the AUA codon-specific tRNA(Ile) that contains the anticodon CAU, in an ATP-dependent manner. Cytidine is converted to lysidine, thus changing the amino acid specificity of the tRNA from methionine to isoleucine.</text>
</comment>
<evidence type="ECO:0000256" key="4">
    <source>
        <dbReference type="ARBA" id="ARBA00022840"/>
    </source>
</evidence>
<feature type="domain" description="tRNA(Ile)-lysidine/2-thiocytidine synthase N-terminal" evidence="7">
    <location>
        <begin position="31"/>
        <end position="218"/>
    </location>
</feature>
<dbReference type="PANTHER" id="PTHR43033:SF1">
    <property type="entry name" value="TRNA(ILE)-LYSIDINE SYNTHASE-RELATED"/>
    <property type="match status" value="1"/>
</dbReference>
<dbReference type="GO" id="GO:0005737">
    <property type="term" value="C:cytoplasm"/>
    <property type="evidence" value="ECO:0007669"/>
    <property type="project" value="UniProtKB-SubCell"/>
</dbReference>
<keyword evidence="4 6" id="KW-0067">ATP-binding</keyword>
<comment type="similarity">
    <text evidence="6">Belongs to the tRNA(Ile)-lysidine synthase family.</text>
</comment>
<evidence type="ECO:0000256" key="3">
    <source>
        <dbReference type="ARBA" id="ARBA00022741"/>
    </source>
</evidence>
<dbReference type="OrthoDB" id="9807403at2"/>
<dbReference type="PANTHER" id="PTHR43033">
    <property type="entry name" value="TRNA(ILE)-LYSIDINE SYNTHASE-RELATED"/>
    <property type="match status" value="1"/>
</dbReference>
<reference evidence="8 9" key="1">
    <citation type="submission" date="2018-07" db="EMBL/GenBank/DDBJ databases">
        <title>a novel species of Sphingomonas isolated from the rhizosphere soil of Araceae plant.</title>
        <authorList>
            <person name="Zhiyong W."/>
            <person name="Qinglan Z."/>
            <person name="Zhiwei F."/>
            <person name="Ding X."/>
            <person name="Gejiao W."/>
            <person name="Shixue Z."/>
        </authorList>
    </citation>
    <scope>NUCLEOTIDE SEQUENCE [LARGE SCALE GENOMIC DNA]</scope>
    <source>
        <strain evidence="8 9">WZY 27</strain>
    </source>
</reference>
<keyword evidence="9" id="KW-1185">Reference proteome</keyword>